<comment type="pathway">
    <text evidence="9">Amino-acid biosynthesis; L-arginine biosynthesis; L-ornithine and N-acetyl-L-glutamate from L-glutamate and N(2)-acetyl-L-ornithine (cyclic): step 1/1.</text>
</comment>
<dbReference type="EC" id="2.3.1.1" evidence="9"/>
<feature type="binding site" evidence="9">
    <location>
        <position position="259"/>
    </location>
    <ligand>
        <name>substrate</name>
    </ligand>
</feature>
<comment type="function">
    <text evidence="9">Catalyzes two activities which are involved in the cyclic version of arginine biosynthesis: the synthesis of acetylglutamate from glutamate and acetyl-CoA, and of ornithine by transacetylation between acetylornithine and glutamate.</text>
</comment>
<keyword evidence="6 9" id="KW-0496">Mitochondrion</keyword>
<dbReference type="NCBIfam" id="NF003802">
    <property type="entry name" value="PRK05388.1"/>
    <property type="match status" value="1"/>
</dbReference>
<feature type="binding site" evidence="9">
    <location>
        <position position="248"/>
    </location>
    <ligand>
        <name>substrate</name>
    </ligand>
</feature>
<sequence>MATFAPTTLSLLTRTSSKRVQSALATQCRSYSAPVDTIPASKQRFIPNRESSHIPKGFVLGSAHAGVKASNKTKDDVCIIASEQLCSAAGYFTTNAFRAAPVSVSINSLKGNSQGIRGVVINSGCANAVTGNDGFDHAHAMASRVDELFSDTAQAESSIKPPGDKDASGKETHQTLVMSTGVIGQKLPIEKILGVLPQIKDSLATGYDAWLSTAKAIMTTDTFPKLVTRQFTLPSHPDTTYTIAGISKGAGMIHPNLATLLSVICTDVKISSRNLRWVGSLPISNSFNSISIDGDTSTNDSVVILANGAAAPESAAAVTPENVEDWEALRSVIQSVTTDLAQLVVRDGEGATKFITIRVSGAETSQDASKVAETIARSPLVKTAMYGRDANWGRILCAIGNSGVHVIRNRVTVAFGLGNPTKRESGHVHEDKMTLVKWGQPQEVDEELAKEVLEKEDVSIYVKLDDRGGDPTNNKGRATYWTCDFSHEYVTINGDYRT</sequence>
<evidence type="ECO:0000313" key="10">
    <source>
        <dbReference type="EMBL" id="KAG8630603.1"/>
    </source>
</evidence>
<dbReference type="GO" id="GO:0006526">
    <property type="term" value="P:L-arginine biosynthetic process"/>
    <property type="evidence" value="ECO:0007669"/>
    <property type="project" value="UniProtKB-UniRule"/>
</dbReference>
<comment type="catalytic activity">
    <reaction evidence="9">
        <text>N(2)-acetyl-L-ornithine + L-glutamate = N-acetyl-L-glutamate + L-ornithine</text>
        <dbReference type="Rhea" id="RHEA:15349"/>
        <dbReference type="ChEBI" id="CHEBI:29985"/>
        <dbReference type="ChEBI" id="CHEBI:44337"/>
        <dbReference type="ChEBI" id="CHEBI:46911"/>
        <dbReference type="ChEBI" id="CHEBI:57805"/>
        <dbReference type="EC" id="2.3.1.35"/>
    </reaction>
</comment>
<comment type="caution">
    <text evidence="10">The sequence shown here is derived from an EMBL/GenBank/DDBJ whole genome shotgun (WGS) entry which is preliminary data.</text>
</comment>
<keyword evidence="4 9" id="KW-0808">Transferase</keyword>
<feature type="binding site" evidence="9">
    <location>
        <position position="219"/>
    </location>
    <ligand>
        <name>substrate</name>
    </ligand>
</feature>
<evidence type="ECO:0000256" key="4">
    <source>
        <dbReference type="ARBA" id="ARBA00022679"/>
    </source>
</evidence>
<keyword evidence="5 9" id="KW-0068">Autocatalytic cleavage</keyword>
<dbReference type="InterPro" id="IPR042195">
    <property type="entry name" value="ArgJ_beta_C"/>
</dbReference>
<dbReference type="FunFam" id="3.10.20.340:FF:000002">
    <property type="entry name" value="Arginine biosynthesis bifunctional protein ArgJ, mitochondrial"/>
    <property type="match status" value="1"/>
</dbReference>
<dbReference type="InterPro" id="IPR002813">
    <property type="entry name" value="Arg_biosynth_ArgJ"/>
</dbReference>
<dbReference type="Gene3D" id="3.60.70.12">
    <property type="entry name" value="L-amino peptidase D-ALA esterase/amidase"/>
    <property type="match status" value="1"/>
</dbReference>
<feature type="site" description="Cleavage; by autolysis" evidence="9">
    <location>
        <begin position="258"/>
        <end position="259"/>
    </location>
</feature>
<comment type="similarity">
    <text evidence="1 9">Belongs to the ArgJ family.</text>
</comment>
<dbReference type="UniPathway" id="UPA00068">
    <property type="reaction ID" value="UER00106"/>
</dbReference>
<gene>
    <name evidence="10" type="ORF">KVT40_002222</name>
</gene>
<keyword evidence="7 9" id="KW-0511">Multifunctional enzyme</keyword>
<dbReference type="PANTHER" id="PTHR23100:SF0">
    <property type="entry name" value="ARGININE BIOSYNTHESIS BIFUNCTIONAL PROTEIN ARGJ, MITOCHONDRIAL"/>
    <property type="match status" value="1"/>
</dbReference>
<evidence type="ECO:0000256" key="8">
    <source>
        <dbReference type="ARBA" id="ARBA00023315"/>
    </source>
</evidence>
<dbReference type="SUPFAM" id="SSF56266">
    <property type="entry name" value="DmpA/ArgJ-like"/>
    <property type="match status" value="1"/>
</dbReference>
<feature type="binding site" evidence="9">
    <location>
        <position position="493"/>
    </location>
    <ligand>
        <name>substrate</name>
    </ligand>
</feature>
<dbReference type="EMBL" id="JAESVG020000002">
    <property type="protein sequence ID" value="KAG8630603.1"/>
    <property type="molecule type" value="Genomic_DNA"/>
</dbReference>
<dbReference type="OrthoDB" id="4199794at2759"/>
<dbReference type="Gene3D" id="3.10.20.340">
    <property type="entry name" value="ArgJ beta chain, C-terminal domain"/>
    <property type="match status" value="1"/>
</dbReference>
<feature type="chain" id="PRO_5035495750" description="Arginine biosynthesis bifunctional protein ArgJ beta chain" evidence="9">
    <location>
        <begin position="259"/>
        <end position="498"/>
    </location>
</feature>
<dbReference type="GO" id="GO:0004358">
    <property type="term" value="F:L-glutamate N-acetyltransferase activity, acting on acetyl-L-ornithine as donor"/>
    <property type="evidence" value="ECO:0007669"/>
    <property type="project" value="UniProtKB-UniRule"/>
</dbReference>
<comment type="catalytic activity">
    <reaction evidence="9">
        <text>L-glutamate + acetyl-CoA = N-acetyl-L-glutamate + CoA + H(+)</text>
        <dbReference type="Rhea" id="RHEA:24292"/>
        <dbReference type="ChEBI" id="CHEBI:15378"/>
        <dbReference type="ChEBI" id="CHEBI:29985"/>
        <dbReference type="ChEBI" id="CHEBI:44337"/>
        <dbReference type="ChEBI" id="CHEBI:57287"/>
        <dbReference type="ChEBI" id="CHEBI:57288"/>
        <dbReference type="EC" id="2.3.1.1"/>
    </reaction>
</comment>
<comment type="subcellular location">
    <subcellularLocation>
        <location evidence="9">Mitochondrion matrix</location>
    </subcellularLocation>
</comment>
<dbReference type="NCBIfam" id="TIGR00120">
    <property type="entry name" value="ArgJ"/>
    <property type="match status" value="1"/>
</dbReference>
<dbReference type="Gene3D" id="3.30.2330.10">
    <property type="entry name" value="arginine biosynthesis bifunctional protein suprefamily"/>
    <property type="match status" value="1"/>
</dbReference>
<dbReference type="Proteomes" id="UP000809789">
    <property type="component" value="Unassembled WGS sequence"/>
</dbReference>
<comment type="pathway">
    <text evidence="9">Amino-acid biosynthesis; L-arginine biosynthesis; N(2)-acetyl-L-ornithine from L-glutamate: step 1/4.</text>
</comment>
<dbReference type="GO" id="GO:0005759">
    <property type="term" value="C:mitochondrial matrix"/>
    <property type="evidence" value="ECO:0007669"/>
    <property type="project" value="UniProtKB-SubCell"/>
</dbReference>
<feature type="binding site" evidence="9">
    <location>
        <position position="349"/>
    </location>
    <ligand>
        <name>substrate</name>
    </ligand>
</feature>
<dbReference type="InterPro" id="IPR016117">
    <property type="entry name" value="ArgJ-like_dom_sf"/>
</dbReference>
<dbReference type="HAMAP" id="MF_01106">
    <property type="entry name" value="ArgJ"/>
    <property type="match status" value="1"/>
</dbReference>
<name>A0A8K0L9J2_9PEZI</name>
<organism evidence="10 11">
    <name type="scientific">Elsinoe batatas</name>
    <dbReference type="NCBI Taxonomy" id="2601811"/>
    <lineage>
        <taxon>Eukaryota</taxon>
        <taxon>Fungi</taxon>
        <taxon>Dikarya</taxon>
        <taxon>Ascomycota</taxon>
        <taxon>Pezizomycotina</taxon>
        <taxon>Dothideomycetes</taxon>
        <taxon>Dothideomycetidae</taxon>
        <taxon>Myriangiales</taxon>
        <taxon>Elsinoaceae</taxon>
        <taxon>Elsinoe</taxon>
    </lineage>
</organism>
<evidence type="ECO:0000313" key="11">
    <source>
        <dbReference type="Proteomes" id="UP000809789"/>
    </source>
</evidence>
<proteinExistence type="inferred from homology"/>
<dbReference type="AlphaFoldDB" id="A0A8K0L9J2"/>
<keyword evidence="3 9" id="KW-0028">Amino-acid biosynthesis</keyword>
<feature type="site" description="Involved in the stabilization of negative charge on the oxyanion by the formation of the oxyanion hole" evidence="9">
    <location>
        <position position="180"/>
    </location>
</feature>
<dbReference type="Pfam" id="PF01960">
    <property type="entry name" value="ArgJ"/>
    <property type="match status" value="1"/>
</dbReference>
<evidence type="ECO:0000256" key="9">
    <source>
        <dbReference type="HAMAP-Rule" id="MF_03124"/>
    </source>
</evidence>
<feature type="chain" id="PRO_5035495751" description="Arginine biosynthesis bifunctional protein ArgJ alpha chain" evidence="9">
    <location>
        <begin position="1"/>
        <end position="258"/>
    </location>
</feature>
<reference evidence="10" key="1">
    <citation type="submission" date="2021-07" db="EMBL/GenBank/DDBJ databases">
        <title>Elsinoe batatas strain:CRI-CJ2 Genome sequencing and assembly.</title>
        <authorList>
            <person name="Huang L."/>
        </authorList>
    </citation>
    <scope>NUCLEOTIDE SEQUENCE</scope>
    <source>
        <strain evidence="10">CRI-CJ2</strain>
    </source>
</reference>
<dbReference type="CDD" id="cd02152">
    <property type="entry name" value="OAT"/>
    <property type="match status" value="1"/>
</dbReference>
<comment type="PTM">
    <text evidence="9">The alpha and beta chains are autoproteolytically processed from a single precursor protein within the mitochondrion.</text>
</comment>
<dbReference type="GO" id="GO:0006592">
    <property type="term" value="P:ornithine biosynthetic process"/>
    <property type="evidence" value="ECO:0007669"/>
    <property type="project" value="TreeGrafter"/>
</dbReference>
<evidence type="ECO:0000256" key="1">
    <source>
        <dbReference type="ARBA" id="ARBA00006774"/>
    </source>
</evidence>
<evidence type="ECO:0000256" key="7">
    <source>
        <dbReference type="ARBA" id="ARBA00023268"/>
    </source>
</evidence>
<keyword evidence="2 9" id="KW-0055">Arginine biosynthesis</keyword>
<feature type="active site" description="Nucleophile" evidence="9">
    <location>
        <position position="259"/>
    </location>
</feature>
<keyword evidence="11" id="KW-1185">Reference proteome</keyword>
<comment type="subunit">
    <text evidence="9">Heterodimer of an alpha and a beta chain.</text>
</comment>
<evidence type="ECO:0000256" key="6">
    <source>
        <dbReference type="ARBA" id="ARBA00023128"/>
    </source>
</evidence>
<keyword evidence="8 9" id="KW-0012">Acyltransferase</keyword>
<feature type="binding site" evidence="9">
    <location>
        <position position="498"/>
    </location>
    <ligand>
        <name>substrate</name>
    </ligand>
</feature>
<feature type="site" description="Involved in the stabilization of negative charge on the oxyanion by the formation of the oxyanion hole" evidence="9">
    <location>
        <position position="181"/>
    </location>
</feature>
<evidence type="ECO:0000256" key="3">
    <source>
        <dbReference type="ARBA" id="ARBA00022605"/>
    </source>
</evidence>
<protein>
    <recommendedName>
        <fullName evidence="9">Arginine biosynthesis bifunctional protein ArgJ, mitochondrial</fullName>
    </recommendedName>
    <domain>
        <recommendedName>
            <fullName evidence="9">Glutamate N-acetyltransferase</fullName>
            <shortName evidence="9">GAT</shortName>
            <ecNumber evidence="9">2.3.1.35</ecNumber>
        </recommendedName>
        <alternativeName>
            <fullName evidence="9">Ornithine acetyltransferase</fullName>
            <shortName evidence="9">OATase</shortName>
        </alternativeName>
        <alternativeName>
            <fullName evidence="9">Ornithine transacetylase</fullName>
        </alternativeName>
    </domain>
    <domain>
        <recommendedName>
            <fullName evidence="9">Amino-acid acetyltransferase</fullName>
            <ecNumber evidence="9">2.3.1.1</ecNumber>
        </recommendedName>
        <alternativeName>
            <fullName evidence="9">N-acetylglutamate synthase</fullName>
            <shortName evidence="9">AGS</shortName>
        </alternativeName>
    </domain>
    <component>
        <recommendedName>
            <fullName evidence="9">Arginine biosynthesis bifunctional protein ArgJ alpha chain</fullName>
        </recommendedName>
    </component>
    <component>
        <recommendedName>
            <fullName evidence="9">Arginine biosynthesis bifunctional protein ArgJ beta chain</fullName>
        </recommendedName>
    </component>
</protein>
<dbReference type="EC" id="2.3.1.35" evidence="9"/>
<dbReference type="PANTHER" id="PTHR23100">
    <property type="entry name" value="ARGININE BIOSYNTHESIS BIFUNCTIONAL PROTEIN ARGJ"/>
    <property type="match status" value="1"/>
</dbReference>
<evidence type="ECO:0000256" key="2">
    <source>
        <dbReference type="ARBA" id="ARBA00022571"/>
    </source>
</evidence>
<dbReference type="GO" id="GO:0004042">
    <property type="term" value="F:L-glutamate N-acetyltransferase activity"/>
    <property type="evidence" value="ECO:0007669"/>
    <property type="project" value="UniProtKB-UniRule"/>
</dbReference>
<accession>A0A8K0L9J2</accession>
<evidence type="ECO:0000256" key="5">
    <source>
        <dbReference type="ARBA" id="ARBA00022813"/>
    </source>
</evidence>